<comment type="caution">
    <text evidence="4">The sequence shown here is derived from an EMBL/GenBank/DDBJ whole genome shotgun (WGS) entry which is preliminary data.</text>
</comment>
<reference evidence="4" key="2">
    <citation type="journal article" date="2021" name="PeerJ">
        <title>Extensive microbial diversity within the chicken gut microbiome revealed by metagenomics and culture.</title>
        <authorList>
            <person name="Gilroy R."/>
            <person name="Ravi A."/>
            <person name="Getino M."/>
            <person name="Pursley I."/>
            <person name="Horton D.L."/>
            <person name="Alikhan N.F."/>
            <person name="Baker D."/>
            <person name="Gharbi K."/>
            <person name="Hall N."/>
            <person name="Watson M."/>
            <person name="Adriaenssens E.M."/>
            <person name="Foster-Nyarko E."/>
            <person name="Jarju S."/>
            <person name="Secka A."/>
            <person name="Antonio M."/>
            <person name="Oren A."/>
            <person name="Chaudhuri R.R."/>
            <person name="La Ragione R."/>
            <person name="Hildebrand F."/>
            <person name="Pallen M.J."/>
        </authorList>
    </citation>
    <scope>NUCLEOTIDE SEQUENCE</scope>
    <source>
        <strain evidence="4">1370</strain>
    </source>
</reference>
<dbReference type="Gene3D" id="2.60.120.260">
    <property type="entry name" value="Galactose-binding domain-like"/>
    <property type="match status" value="1"/>
</dbReference>
<evidence type="ECO:0000259" key="3">
    <source>
        <dbReference type="Pfam" id="PF08307"/>
    </source>
</evidence>
<proteinExistence type="predicted"/>
<organism evidence="4 5">
    <name type="scientific">Candidatus Faeciplasma avium</name>
    <dbReference type="NCBI Taxonomy" id="2840798"/>
    <lineage>
        <taxon>Bacteria</taxon>
        <taxon>Bacillati</taxon>
        <taxon>Bacillota</taxon>
        <taxon>Clostridia</taxon>
        <taxon>Eubacteriales</taxon>
        <taxon>Oscillospiraceae</taxon>
        <taxon>Oscillospiraceae incertae sedis</taxon>
        <taxon>Candidatus Faeciplasma</taxon>
    </lineage>
</organism>
<gene>
    <name evidence="4" type="ORF">IAD28_04975</name>
</gene>
<evidence type="ECO:0000256" key="1">
    <source>
        <dbReference type="SAM" id="Phobius"/>
    </source>
</evidence>
<feature type="domain" description="Glycosyl hydrolase family 98 C-terminal" evidence="3">
    <location>
        <begin position="374"/>
        <end position="546"/>
    </location>
</feature>
<dbReference type="EMBL" id="DVOL01000068">
    <property type="protein sequence ID" value="HIV11025.1"/>
    <property type="molecule type" value="Genomic_DNA"/>
</dbReference>
<evidence type="ECO:0000313" key="5">
    <source>
        <dbReference type="Proteomes" id="UP000823960"/>
    </source>
</evidence>
<dbReference type="InterPro" id="IPR008979">
    <property type="entry name" value="Galactose-bd-like_sf"/>
</dbReference>
<evidence type="ECO:0000259" key="2">
    <source>
        <dbReference type="Pfam" id="PF08306"/>
    </source>
</evidence>
<protein>
    <submittedName>
        <fullName evidence="4">Sugar-binding protein</fullName>
    </submittedName>
</protein>
<dbReference type="GO" id="GO:0003824">
    <property type="term" value="F:catalytic activity"/>
    <property type="evidence" value="ECO:0007669"/>
    <property type="project" value="UniProtKB-ARBA"/>
</dbReference>
<dbReference type="Pfam" id="PF08307">
    <property type="entry name" value="Glyco_hydro_98C"/>
    <property type="match status" value="1"/>
</dbReference>
<feature type="transmembrane region" description="Helical" evidence="1">
    <location>
        <begin position="12"/>
        <end position="34"/>
    </location>
</feature>
<reference evidence="4" key="1">
    <citation type="submission" date="2020-10" db="EMBL/GenBank/DDBJ databases">
        <authorList>
            <person name="Gilroy R."/>
        </authorList>
    </citation>
    <scope>NUCLEOTIDE SEQUENCE</scope>
    <source>
        <strain evidence="4">1370</strain>
    </source>
</reference>
<dbReference type="Gene3D" id="2.60.220.10">
    <property type="entry name" value="Polysaccharide lyase family 8-like, C-terminal"/>
    <property type="match status" value="1"/>
</dbReference>
<sequence length="796" mass="88892">MQKDLRAGGSLAVRVLWAAVAVVMALWIFTTAGVPVSAETENNSQGALRRPVSNEQPMWIVHIDTWNYADPEAIIELVPEDVKPYVVFNISLSVNWDSDLKRFMTVEYGYETARSWVRSCAENNVWCMIQPASGGPCHFPDYDSSVDYDETLFAEFFRDYPNFIGYNYCEQFWGFDQEDFPTTAEQRYEHFASLLALCNKYGGYLVDSWCANQWSPAISPIAMLKKIPEFKSACESYSQNFILLEKYTQVGYISDVESLVEGIWLSGYSGNFGVRYDDTGWTDSTWNGEGDASKNEYRSVTSLAVYLERFMLNGATVIDGPEIIWTECFKEIESSTSKDGYTTRNWDIHEQFEAVTTDFFRQVLNGTIRIPTREEVIKRTKLIIINDVETGNDDAKYSTPASLTEGLYRMDGDGALKDNHTIYKKTGRYPTIPMSTGLADSLAKSFEIVINKSEYTDAFPTVEEKVEYFDSLFPEEYTGDIYAGRYENRWVVYCPYKNMGGKASGELELKYNTCSTIGFQLPRYSNVIVNEYSDRIELYLNNYDEDAIIPATDVITVAGCSSEPEFSYDDRGRVDAKISSEYSNGVFTLSVTHVGPMDITINCSGSETGRLTEFREAVLVEPEAPPVYSGTLQHEAEVFEFKSIESYVSNGARESLRDYTGQGYIILGSDKDASVRDSFKVLESGKYRITLRYISGAEGTMGISSGMLNSSKLELLNTGGEWQTASAELYLSEGDNLITLNAAGSMSGVYLDNITVDFVESGVNLKPIALIAGAVVVVIAIAAAVVIKAKKGSKKS</sequence>
<dbReference type="Proteomes" id="UP000823960">
    <property type="component" value="Unassembled WGS sequence"/>
</dbReference>
<keyword evidence="1" id="KW-0472">Membrane</keyword>
<dbReference type="SUPFAM" id="SSF49785">
    <property type="entry name" value="Galactose-binding domain-like"/>
    <property type="match status" value="1"/>
</dbReference>
<dbReference type="GO" id="GO:0005975">
    <property type="term" value="P:carbohydrate metabolic process"/>
    <property type="evidence" value="ECO:0007669"/>
    <property type="project" value="InterPro"/>
</dbReference>
<dbReference type="Pfam" id="PF08306">
    <property type="entry name" value="Glyco_hydro_98M"/>
    <property type="match status" value="1"/>
</dbReference>
<evidence type="ECO:0000313" key="4">
    <source>
        <dbReference type="EMBL" id="HIV11025.1"/>
    </source>
</evidence>
<dbReference type="AlphaFoldDB" id="A0A9D1NQL9"/>
<keyword evidence="1" id="KW-0812">Transmembrane</keyword>
<dbReference type="InterPro" id="IPR011071">
    <property type="entry name" value="Lyase_8-like_C"/>
</dbReference>
<name>A0A9D1NQL9_9FIRM</name>
<dbReference type="InterPro" id="IPR013191">
    <property type="entry name" value="GH98_central"/>
</dbReference>
<dbReference type="InterPro" id="IPR013190">
    <property type="entry name" value="GH98_C"/>
</dbReference>
<keyword evidence="1" id="KW-1133">Transmembrane helix</keyword>
<feature type="domain" description="Glycosyl hydrolase family 98 central" evidence="2">
    <location>
        <begin position="45"/>
        <end position="368"/>
    </location>
</feature>
<accession>A0A9D1NQL9</accession>
<dbReference type="Gene3D" id="3.20.20.80">
    <property type="entry name" value="Glycosidases"/>
    <property type="match status" value="1"/>
</dbReference>
<feature type="transmembrane region" description="Helical" evidence="1">
    <location>
        <begin position="768"/>
        <end position="787"/>
    </location>
</feature>